<protein>
    <submittedName>
        <fullName evidence="2">PKD domain-containing protein</fullName>
    </submittedName>
</protein>
<proteinExistence type="predicted"/>
<reference evidence="2 3" key="1">
    <citation type="submission" date="2017-10" db="EMBL/GenBank/DDBJ databases">
        <authorList>
            <person name="Banno H."/>
            <person name="Chua N.-H."/>
        </authorList>
    </citation>
    <scope>NUCLEOTIDE SEQUENCE [LARGE SCALE GENOMIC DNA]</scope>
    <source>
        <strain evidence="2">Vibrio tapetis CECT4600</strain>
    </source>
</reference>
<evidence type="ECO:0000313" key="2">
    <source>
        <dbReference type="EMBL" id="SON52799.1"/>
    </source>
</evidence>
<gene>
    <name evidence="2" type="ORF">VTAP4600_B1188</name>
</gene>
<dbReference type="SUPFAM" id="SSF49299">
    <property type="entry name" value="PKD domain"/>
    <property type="match status" value="1"/>
</dbReference>
<accession>A0A2N8ZLL9</accession>
<dbReference type="AlphaFoldDB" id="A0A2N8ZLL9"/>
<dbReference type="Gene3D" id="2.60.40.10">
    <property type="entry name" value="Immunoglobulins"/>
    <property type="match status" value="3"/>
</dbReference>
<dbReference type="Pfam" id="PF18911">
    <property type="entry name" value="PKD_4"/>
    <property type="match status" value="1"/>
</dbReference>
<dbReference type="InterPro" id="IPR035986">
    <property type="entry name" value="PKD_dom_sf"/>
</dbReference>
<dbReference type="InterPro" id="IPR013783">
    <property type="entry name" value="Ig-like_fold"/>
</dbReference>
<dbReference type="EMBL" id="LT960612">
    <property type="protein sequence ID" value="SON52799.1"/>
    <property type="molecule type" value="Genomic_DNA"/>
</dbReference>
<feature type="domain" description="PKD" evidence="1">
    <location>
        <begin position="175"/>
        <end position="257"/>
    </location>
</feature>
<sequence length="403" mass="44276">MALAALIKTTTSSRINGNLNQNLKIAKPQSTIQDSASALSEFTADIEGTYIVNLIVNDGKTNSRPNSVRIIVASTTTNSPPTIRKMNDRKLNLVTTAHLFASASDADKDELFYQWEIIERPNNSQPELLYRNHGGKKNSVRFKTDTAGDYIIQVTVSDGKAISTETFTLSYYYANVPPSAETGSAIYATEGMTIPLDASMSKDPNGDPITYQWHFVSKPANSNTVIVDPSAKISEFYADAPGIYAVGLTVSDGEFTDEPYKPFYVKVFGLQMHTKLLVGDDTEMQILPYKQEFVVDKSIETGDIPTEYILGSYTIEAVGKDVTISGISAKNYSESEVTPYFIGLAEGEIVTVKKGERVTFQLATPPTSGQSVRLGFGFSWSLNGYGDFSAQERFWAGYQFKSR</sequence>
<evidence type="ECO:0000259" key="1">
    <source>
        <dbReference type="Pfam" id="PF18911"/>
    </source>
</evidence>
<keyword evidence="3" id="KW-1185">Reference proteome</keyword>
<name>A0A2N8ZLL9_9VIBR</name>
<dbReference type="KEGG" id="vta:B1188"/>
<organism evidence="2 3">
    <name type="scientific">Vibrio tapetis subsp. tapetis</name>
    <dbReference type="NCBI Taxonomy" id="1671868"/>
    <lineage>
        <taxon>Bacteria</taxon>
        <taxon>Pseudomonadati</taxon>
        <taxon>Pseudomonadota</taxon>
        <taxon>Gammaproteobacteria</taxon>
        <taxon>Vibrionales</taxon>
        <taxon>Vibrionaceae</taxon>
        <taxon>Vibrio</taxon>
    </lineage>
</organism>
<dbReference type="Proteomes" id="UP000235828">
    <property type="component" value="Chromosome B"/>
</dbReference>
<dbReference type="InterPro" id="IPR000601">
    <property type="entry name" value="PKD_dom"/>
</dbReference>
<evidence type="ECO:0000313" key="3">
    <source>
        <dbReference type="Proteomes" id="UP000235828"/>
    </source>
</evidence>